<dbReference type="GO" id="GO:0007165">
    <property type="term" value="P:signal transduction"/>
    <property type="evidence" value="ECO:0007669"/>
    <property type="project" value="TreeGrafter"/>
</dbReference>
<dbReference type="InterPro" id="IPR029045">
    <property type="entry name" value="ClpP/crotonase-like_dom_sf"/>
</dbReference>
<evidence type="ECO:0000256" key="2">
    <source>
        <dbReference type="ARBA" id="ARBA00022801"/>
    </source>
</evidence>
<dbReference type="GO" id="GO:0008236">
    <property type="term" value="F:serine-type peptidase activity"/>
    <property type="evidence" value="ECO:0007669"/>
    <property type="project" value="UniProtKB-KW"/>
</dbReference>
<dbReference type="Gene3D" id="3.90.226.10">
    <property type="entry name" value="2-enoyl-CoA Hydratase, Chain A, domain 1"/>
    <property type="match status" value="1"/>
</dbReference>
<dbReference type="PANTHER" id="PTHR32060:SF30">
    <property type="entry name" value="CARBOXY-TERMINAL PROCESSING PROTEASE CTPA"/>
    <property type="match status" value="1"/>
</dbReference>
<evidence type="ECO:0000256" key="1">
    <source>
        <dbReference type="ARBA" id="ARBA00022670"/>
    </source>
</evidence>
<organism evidence="5">
    <name type="scientific">marine metagenome</name>
    <dbReference type="NCBI Taxonomy" id="408172"/>
    <lineage>
        <taxon>unclassified sequences</taxon>
        <taxon>metagenomes</taxon>
        <taxon>ecological metagenomes</taxon>
    </lineage>
</organism>
<dbReference type="InterPro" id="IPR004447">
    <property type="entry name" value="Peptidase_S41A"/>
</dbReference>
<name>A0A381X8I5_9ZZZZ</name>
<evidence type="ECO:0000256" key="3">
    <source>
        <dbReference type="ARBA" id="ARBA00022825"/>
    </source>
</evidence>
<dbReference type="SMART" id="SM00245">
    <property type="entry name" value="TSPc"/>
    <property type="match status" value="1"/>
</dbReference>
<evidence type="ECO:0000259" key="4">
    <source>
        <dbReference type="SMART" id="SM00245"/>
    </source>
</evidence>
<feature type="domain" description="Tail specific protease" evidence="4">
    <location>
        <begin position="17"/>
        <end position="201"/>
    </location>
</feature>
<keyword evidence="3" id="KW-0720">Serine protease</keyword>
<keyword evidence="1" id="KW-0645">Protease</keyword>
<protein>
    <recommendedName>
        <fullName evidence="4">Tail specific protease domain-containing protein</fullName>
    </recommendedName>
</protein>
<dbReference type="CDD" id="cd07560">
    <property type="entry name" value="Peptidase_S41_CPP"/>
    <property type="match status" value="1"/>
</dbReference>
<dbReference type="PANTHER" id="PTHR32060">
    <property type="entry name" value="TAIL-SPECIFIC PROTEASE"/>
    <property type="match status" value="1"/>
</dbReference>
<dbReference type="Gene3D" id="3.30.750.44">
    <property type="match status" value="1"/>
</dbReference>
<dbReference type="AlphaFoldDB" id="A0A381X8I5"/>
<sequence length="377" mass="42177">RGKKGTRVDLKIGRIDTEPFDVTIIRDDIPLYSVRASVMLDNKTGYVWLTRFSSKSGSEVRKAINALLEQGMDQMVLDLRNNSGGILEQAAEVANLFIAKKDTIVYTKGKTKEAEQTFIASPRKGNEDFSVIILINRGSASASEIVAGAVQDLDRGLVVGETSFGKGLVQSQRGLSDGSAIRVTIAQYYTPSGRQIQRSFNNGNYEDYYRDLYEEDREAKMDSLKSLRPLYTTRSGRAVYGGGGITPDIYIPWNLEITEATRKIMTNPGRLLFNWSTAFVRSNLEISNDYYDFQHNWTLSANLLDEFLGSVAEMDNGVDLNEAKKDSNYLKIMLKSELAGAKWGRDELWGVRIAADNQLLGALKHFDEAEKFLAETR</sequence>
<keyword evidence="2" id="KW-0378">Hydrolase</keyword>
<dbReference type="InterPro" id="IPR036034">
    <property type="entry name" value="PDZ_sf"/>
</dbReference>
<evidence type="ECO:0000313" key="5">
    <source>
        <dbReference type="EMBL" id="SVA61086.1"/>
    </source>
</evidence>
<proteinExistence type="predicted"/>
<gene>
    <name evidence="5" type="ORF">METZ01_LOCUS113940</name>
</gene>
<dbReference type="InterPro" id="IPR005151">
    <property type="entry name" value="Tail-specific_protease"/>
</dbReference>
<dbReference type="GO" id="GO:0006508">
    <property type="term" value="P:proteolysis"/>
    <property type="evidence" value="ECO:0007669"/>
    <property type="project" value="UniProtKB-KW"/>
</dbReference>
<dbReference type="SUPFAM" id="SSF52096">
    <property type="entry name" value="ClpP/crotonase"/>
    <property type="match status" value="1"/>
</dbReference>
<accession>A0A381X8I5</accession>
<dbReference type="Gene3D" id="2.30.42.10">
    <property type="match status" value="1"/>
</dbReference>
<dbReference type="GO" id="GO:0030288">
    <property type="term" value="C:outer membrane-bounded periplasmic space"/>
    <property type="evidence" value="ECO:0007669"/>
    <property type="project" value="TreeGrafter"/>
</dbReference>
<dbReference type="EMBL" id="UINC01014298">
    <property type="protein sequence ID" value="SVA61086.1"/>
    <property type="molecule type" value="Genomic_DNA"/>
</dbReference>
<reference evidence="5" key="1">
    <citation type="submission" date="2018-05" db="EMBL/GenBank/DDBJ databases">
        <authorList>
            <person name="Lanie J.A."/>
            <person name="Ng W.-L."/>
            <person name="Kazmierczak K.M."/>
            <person name="Andrzejewski T.M."/>
            <person name="Davidsen T.M."/>
            <person name="Wayne K.J."/>
            <person name="Tettelin H."/>
            <person name="Glass J.I."/>
            <person name="Rusch D."/>
            <person name="Podicherti R."/>
            <person name="Tsui H.-C.T."/>
            <person name="Winkler M.E."/>
        </authorList>
    </citation>
    <scope>NUCLEOTIDE SEQUENCE</scope>
</reference>
<dbReference type="GO" id="GO:0004175">
    <property type="term" value="F:endopeptidase activity"/>
    <property type="evidence" value="ECO:0007669"/>
    <property type="project" value="TreeGrafter"/>
</dbReference>
<dbReference type="Pfam" id="PF03572">
    <property type="entry name" value="Peptidase_S41"/>
    <property type="match status" value="1"/>
</dbReference>
<feature type="non-terminal residue" evidence="5">
    <location>
        <position position="1"/>
    </location>
</feature>